<evidence type="ECO:0000313" key="2">
    <source>
        <dbReference type="Proteomes" id="UP000198657"/>
    </source>
</evidence>
<keyword evidence="2" id="KW-1185">Reference proteome</keyword>
<name>A0A1H8RIB3_9FLAO</name>
<dbReference type="Proteomes" id="UP000198657">
    <property type="component" value="Unassembled WGS sequence"/>
</dbReference>
<gene>
    <name evidence="1" type="ORF">SAMN04487942_0050</name>
</gene>
<evidence type="ECO:0000313" key="1">
    <source>
        <dbReference type="EMBL" id="SEO65743.1"/>
    </source>
</evidence>
<dbReference type="EMBL" id="FODN01000011">
    <property type="protein sequence ID" value="SEO65743.1"/>
    <property type="molecule type" value="Genomic_DNA"/>
</dbReference>
<dbReference type="OrthoDB" id="4377013at2"/>
<dbReference type="RefSeq" id="WP_091174074.1">
    <property type="nucleotide sequence ID" value="NZ_CBCSFM010000006.1"/>
</dbReference>
<proteinExistence type="predicted"/>
<sequence length="119" mass="14024">MYELVFWKYLEGIYLNHHLVYETITEEQAEIEGLEELPVQVILNRIASVFSKWEKVDEKSWKNNNGVGAFHIRTTPQSIKIDCYGTEGKTMDSLVNIMDEFKCPLYDPQVPERYDEMNE</sequence>
<dbReference type="AlphaFoldDB" id="A0A1H8RIB3"/>
<reference evidence="2" key="1">
    <citation type="submission" date="2016-10" db="EMBL/GenBank/DDBJ databases">
        <authorList>
            <person name="Varghese N."/>
            <person name="Submissions S."/>
        </authorList>
    </citation>
    <scope>NUCLEOTIDE SEQUENCE [LARGE SCALE GENOMIC DNA]</scope>
    <source>
        <strain evidence="2">CGMCC 1.8704</strain>
    </source>
</reference>
<protein>
    <submittedName>
        <fullName evidence="1">Uncharacterized protein</fullName>
    </submittedName>
</protein>
<organism evidence="1 2">
    <name type="scientific">Flavobacterium sinopsychrotolerans</name>
    <dbReference type="NCBI Taxonomy" id="604089"/>
    <lineage>
        <taxon>Bacteria</taxon>
        <taxon>Pseudomonadati</taxon>
        <taxon>Bacteroidota</taxon>
        <taxon>Flavobacteriia</taxon>
        <taxon>Flavobacteriales</taxon>
        <taxon>Flavobacteriaceae</taxon>
        <taxon>Flavobacterium</taxon>
    </lineage>
</organism>
<accession>A0A1H8RIB3</accession>